<evidence type="ECO:0000256" key="2">
    <source>
        <dbReference type="ARBA" id="ARBA00023015"/>
    </source>
</evidence>
<dbReference type="Gene3D" id="3.40.50.1360">
    <property type="match status" value="1"/>
</dbReference>
<reference evidence="6 7" key="1">
    <citation type="submission" date="2020-02" db="EMBL/GenBank/DDBJ databases">
        <title>Sequencing the genomes of 1000 actinobacteria strains.</title>
        <authorList>
            <person name="Klenk H.-P."/>
        </authorList>
    </citation>
    <scope>NUCLEOTIDE SEQUENCE [LARGE SCALE GENOMIC DNA]</scope>
    <source>
        <strain evidence="6 7">DSM 19609</strain>
    </source>
</reference>
<dbReference type="InterPro" id="IPR037171">
    <property type="entry name" value="NagB/RpiA_transferase-like"/>
</dbReference>
<dbReference type="Gene3D" id="1.10.10.10">
    <property type="entry name" value="Winged helix-like DNA-binding domain superfamily/Winged helix DNA-binding domain"/>
    <property type="match status" value="1"/>
</dbReference>
<evidence type="ECO:0000256" key="3">
    <source>
        <dbReference type="ARBA" id="ARBA00023125"/>
    </source>
</evidence>
<keyword evidence="7" id="KW-1185">Reference proteome</keyword>
<dbReference type="Pfam" id="PF04198">
    <property type="entry name" value="Sugar-bind"/>
    <property type="match status" value="1"/>
</dbReference>
<evidence type="ECO:0000259" key="5">
    <source>
        <dbReference type="Pfam" id="PF04198"/>
    </source>
</evidence>
<dbReference type="Proteomes" id="UP000749311">
    <property type="component" value="Unassembled WGS sequence"/>
</dbReference>
<evidence type="ECO:0000256" key="4">
    <source>
        <dbReference type="ARBA" id="ARBA00023163"/>
    </source>
</evidence>
<name>A0ABX0SJ16_9ACTN</name>
<dbReference type="InterPro" id="IPR009057">
    <property type="entry name" value="Homeodomain-like_sf"/>
</dbReference>
<evidence type="ECO:0000256" key="1">
    <source>
        <dbReference type="ARBA" id="ARBA00010466"/>
    </source>
</evidence>
<dbReference type="SUPFAM" id="SSF46689">
    <property type="entry name" value="Homeodomain-like"/>
    <property type="match status" value="1"/>
</dbReference>
<dbReference type="PANTHER" id="PTHR34294">
    <property type="entry name" value="TRANSCRIPTIONAL REGULATOR-RELATED"/>
    <property type="match status" value="1"/>
</dbReference>
<protein>
    <submittedName>
        <fullName evidence="6">DNA-binding transcriptional regulator LsrR (DeoR family)</fullName>
    </submittedName>
</protein>
<dbReference type="InterPro" id="IPR007324">
    <property type="entry name" value="Sugar-bd_dom_put"/>
</dbReference>
<keyword evidence="2" id="KW-0805">Transcription regulation</keyword>
<dbReference type="PANTHER" id="PTHR34294:SF1">
    <property type="entry name" value="TRANSCRIPTIONAL REGULATOR LSRR"/>
    <property type="match status" value="1"/>
</dbReference>
<dbReference type="EMBL" id="JAAMOZ010000003">
    <property type="protein sequence ID" value="NIH58400.1"/>
    <property type="molecule type" value="Genomic_DNA"/>
</dbReference>
<feature type="domain" description="Sugar-binding" evidence="5">
    <location>
        <begin position="53"/>
        <end position="304"/>
    </location>
</feature>
<gene>
    <name evidence="6" type="ORF">FB473_003095</name>
</gene>
<dbReference type="InterPro" id="IPR051054">
    <property type="entry name" value="SorC_transcr_regulators"/>
</dbReference>
<keyword evidence="3 6" id="KW-0238">DNA-binding</keyword>
<keyword evidence="4" id="KW-0804">Transcription</keyword>
<comment type="similarity">
    <text evidence="1">Belongs to the SorC transcriptional regulatory family.</text>
</comment>
<sequence length="304" mass="32360">MIEVAHLYWTDGAKIDEIADRLRLSRSTISRILSRAREEGVVTFHVHDGSETLCEHLAHAFGVSAVVIPTPEGTPPRARVDTVIRAAASTLTDHLTSGVGLAVSWGTMADALARCFHSDGLEGLRLVHAHGPGDSRGGGYATASDSLGRLATACNGISLPLPLPAFFDSAATRRMVFEEGAIRRLLWTRNHAHVLVASVGALGGRQPGDLYRGAHLSTRECTELVREGVVGDVAGRLLRADGTSTEIPANERSTAMTVHELRSIPVRIVIAHDPSSVPVLEAALKAQIPTHLVVDGTTARALLR</sequence>
<dbReference type="SUPFAM" id="SSF100950">
    <property type="entry name" value="NagB/RpiA/CoA transferase-like"/>
    <property type="match status" value="1"/>
</dbReference>
<evidence type="ECO:0000313" key="6">
    <source>
        <dbReference type="EMBL" id="NIH58400.1"/>
    </source>
</evidence>
<evidence type="ECO:0000313" key="7">
    <source>
        <dbReference type="Proteomes" id="UP000749311"/>
    </source>
</evidence>
<proteinExistence type="inferred from homology"/>
<dbReference type="InterPro" id="IPR036388">
    <property type="entry name" value="WH-like_DNA-bd_sf"/>
</dbReference>
<organism evidence="6 7">
    <name type="scientific">Brooklawnia cerclae</name>
    <dbReference type="NCBI Taxonomy" id="349934"/>
    <lineage>
        <taxon>Bacteria</taxon>
        <taxon>Bacillati</taxon>
        <taxon>Actinomycetota</taxon>
        <taxon>Actinomycetes</taxon>
        <taxon>Propionibacteriales</taxon>
        <taxon>Propionibacteriaceae</taxon>
        <taxon>Brooklawnia</taxon>
    </lineage>
</organism>
<dbReference type="Pfam" id="PF13384">
    <property type="entry name" value="HTH_23"/>
    <property type="match status" value="1"/>
</dbReference>
<dbReference type="GO" id="GO:0003677">
    <property type="term" value="F:DNA binding"/>
    <property type="evidence" value="ECO:0007669"/>
    <property type="project" value="UniProtKB-KW"/>
</dbReference>
<dbReference type="RefSeq" id="WP_167170726.1">
    <property type="nucleotide sequence ID" value="NZ_BAAAOO010000004.1"/>
</dbReference>
<accession>A0ABX0SJ16</accession>
<comment type="caution">
    <text evidence="6">The sequence shown here is derived from an EMBL/GenBank/DDBJ whole genome shotgun (WGS) entry which is preliminary data.</text>
</comment>